<feature type="transmembrane region" description="Helical" evidence="2">
    <location>
        <begin position="62"/>
        <end position="80"/>
    </location>
</feature>
<keyword evidence="2" id="KW-1133">Transmembrane helix</keyword>
<name>A0A6J6EN93_9ZZZZ</name>
<evidence type="ECO:0000256" key="2">
    <source>
        <dbReference type="SAM" id="Phobius"/>
    </source>
</evidence>
<evidence type="ECO:0000313" key="3">
    <source>
        <dbReference type="EMBL" id="CAB4577902.1"/>
    </source>
</evidence>
<keyword evidence="2" id="KW-0472">Membrane</keyword>
<protein>
    <submittedName>
        <fullName evidence="3">Unannotated protein</fullName>
    </submittedName>
</protein>
<keyword evidence="2" id="KW-0812">Transmembrane</keyword>
<organism evidence="3">
    <name type="scientific">freshwater metagenome</name>
    <dbReference type="NCBI Taxonomy" id="449393"/>
    <lineage>
        <taxon>unclassified sequences</taxon>
        <taxon>metagenomes</taxon>
        <taxon>ecological metagenomes</taxon>
    </lineage>
</organism>
<reference evidence="3" key="1">
    <citation type="submission" date="2020-05" db="EMBL/GenBank/DDBJ databases">
        <authorList>
            <person name="Chiriac C."/>
            <person name="Salcher M."/>
            <person name="Ghai R."/>
            <person name="Kavagutti S V."/>
        </authorList>
    </citation>
    <scope>NUCLEOTIDE SEQUENCE</scope>
</reference>
<dbReference type="InterPro" id="IPR021401">
    <property type="entry name" value="DUF3040"/>
</dbReference>
<sequence length="109" mass="11843">MAFSDEERRVLEEMERQLSGSNADVVNPSTRRANPTLITIGVLVIVAGVGVLLAGVVLQLPLIGVAGFGVMMVGATLTMNRRGEVRPASKPRSESKLADRWERRRDGEL</sequence>
<dbReference type="AlphaFoldDB" id="A0A6J6EN93"/>
<accession>A0A6J6EN93</accession>
<proteinExistence type="predicted"/>
<dbReference type="Pfam" id="PF11239">
    <property type="entry name" value="DUF3040"/>
    <property type="match status" value="1"/>
</dbReference>
<gene>
    <name evidence="3" type="ORF">UFOPK1767_00083</name>
</gene>
<evidence type="ECO:0000256" key="1">
    <source>
        <dbReference type="SAM" id="MobiDB-lite"/>
    </source>
</evidence>
<feature type="transmembrane region" description="Helical" evidence="2">
    <location>
        <begin position="37"/>
        <end position="56"/>
    </location>
</feature>
<feature type="region of interest" description="Disordered" evidence="1">
    <location>
        <begin position="82"/>
        <end position="109"/>
    </location>
</feature>
<dbReference type="EMBL" id="CAEZTZ010000004">
    <property type="protein sequence ID" value="CAB4577902.1"/>
    <property type="molecule type" value="Genomic_DNA"/>
</dbReference>